<dbReference type="CDD" id="cd21136">
    <property type="entry name" value="amidinotransferase_AGAT-like"/>
    <property type="match status" value="1"/>
</dbReference>
<reference evidence="6" key="1">
    <citation type="submission" date="2016-09" db="EMBL/GenBank/DDBJ databases">
        <authorList>
            <person name="Chen S."/>
            <person name="Walker E."/>
        </authorList>
    </citation>
    <scope>NUCLEOTIDE SEQUENCE [LARGE SCALE GENOMIC DNA]</scope>
    <source>
        <strain evidence="6">MSU</strain>
    </source>
</reference>
<dbReference type="GO" id="GO:0006601">
    <property type="term" value="P:creatine biosynthetic process"/>
    <property type="evidence" value="ECO:0007669"/>
    <property type="project" value="TreeGrafter"/>
</dbReference>
<dbReference type="Gene3D" id="3.75.10.10">
    <property type="entry name" value="L-arginine/glycine Amidinotransferase, Chain A"/>
    <property type="match status" value="1"/>
</dbReference>
<evidence type="ECO:0000256" key="2">
    <source>
        <dbReference type="ARBA" id="ARBA00022679"/>
    </source>
</evidence>
<name>A0A1S1JBW1_9FLAO</name>
<evidence type="ECO:0000313" key="7">
    <source>
        <dbReference type="Proteomes" id="UP000198319"/>
    </source>
</evidence>
<dbReference type="RefSeq" id="WP_070905750.1">
    <property type="nucleotide sequence ID" value="NZ_MIKE01000007.1"/>
</dbReference>
<sequence length="357" mass="40984">MSQTKPIVSSYNEWDPLEEVIVGTMEGASVPPWHVTLKATMPENHWDFYKKNGGKLFPAEQIKAAQLELDNLAHILEQEGVIVRRPDPVDFNRPYSTPDWKSEGGLYSAMPRDVLLVIGENIIEAPMPWRSRHHEVNSFRPLIKEYFNKGAKWSAAPKPQLLDELYDYNYQEGSGNDPINYVINDFEPVFDAADFTKCGKDIFVLKSHVTNDAGIKWLQQHIGDEYTIHKIDCNDRHPMHIDTTFVPLAPGKLLIHPDRMNKIPDMFKSWDIMKAPAPVMPDSQVLYMSSKWLTMNTFMIDSERILVEKNEKPTIEALKKFGMKPIPCSFYNFNTFGGGFHCATLDIRRTGELKSYF</sequence>
<evidence type="ECO:0000313" key="4">
    <source>
        <dbReference type="EMBL" id="OHT47051.1"/>
    </source>
</evidence>
<protein>
    <submittedName>
        <fullName evidence="4">Amidinotransferase</fullName>
    </submittedName>
</protein>
<dbReference type="STRING" id="1278819.BHE19_21945"/>
<dbReference type="AlphaFoldDB" id="A0A1S1JBW1"/>
<proteinExistence type="inferred from homology"/>
<dbReference type="PANTHER" id="PTHR10488">
    <property type="entry name" value="GLYCINE AMIDINOTRANSFERASE, MITOCHONDRIAL"/>
    <property type="match status" value="1"/>
</dbReference>
<comment type="similarity">
    <text evidence="1">Belongs to the amidinotransferase family.</text>
</comment>
<organism evidence="4 6">
    <name type="scientific">Flavobacterium tructae</name>
    <dbReference type="NCBI Taxonomy" id="1114873"/>
    <lineage>
        <taxon>Bacteria</taxon>
        <taxon>Pseudomonadati</taxon>
        <taxon>Bacteroidota</taxon>
        <taxon>Flavobacteriia</taxon>
        <taxon>Flavobacteriales</taxon>
        <taxon>Flavobacteriaceae</taxon>
        <taxon>Flavobacterium</taxon>
    </lineage>
</organism>
<dbReference type="Proteomes" id="UP000180252">
    <property type="component" value="Unassembled WGS sequence"/>
</dbReference>
<feature type="active site" evidence="3">
    <location>
        <position position="240"/>
    </location>
</feature>
<dbReference type="PANTHER" id="PTHR10488:SF1">
    <property type="entry name" value="GLYCINE AMIDINOTRANSFERASE, MITOCHONDRIAL"/>
    <property type="match status" value="1"/>
</dbReference>
<keyword evidence="7" id="KW-1185">Reference proteome</keyword>
<evidence type="ECO:0000313" key="5">
    <source>
        <dbReference type="EMBL" id="OXB14387.1"/>
    </source>
</evidence>
<reference evidence="4" key="2">
    <citation type="submission" date="2016-09" db="EMBL/GenBank/DDBJ databases">
        <authorList>
            <person name="Capua I."/>
            <person name="De Benedictis P."/>
            <person name="Joannis T."/>
            <person name="Lombin L.H."/>
            <person name="Cattoli G."/>
        </authorList>
    </citation>
    <scope>NUCLEOTIDE SEQUENCE [LARGE SCALE GENOMIC DNA]</scope>
    <source>
        <strain evidence="4">MSU</strain>
    </source>
</reference>
<keyword evidence="2 4" id="KW-0808">Transferase</keyword>
<gene>
    <name evidence="5" type="ORF">B0A71_21645</name>
    <name evidence="4" type="ORF">BHE19_21945</name>
</gene>
<dbReference type="EMBL" id="MUHG01000038">
    <property type="protein sequence ID" value="OXB14387.1"/>
    <property type="molecule type" value="Genomic_DNA"/>
</dbReference>
<dbReference type="GO" id="GO:0015068">
    <property type="term" value="F:glycine amidinotransferase activity"/>
    <property type="evidence" value="ECO:0007669"/>
    <property type="project" value="TreeGrafter"/>
</dbReference>
<reference evidence="5 7" key="3">
    <citation type="submission" date="2016-11" db="EMBL/GenBank/DDBJ databases">
        <title>Whole genomes of Flavobacteriaceae.</title>
        <authorList>
            <person name="Stine C."/>
            <person name="Li C."/>
            <person name="Tadesse D."/>
        </authorList>
    </citation>
    <scope>NUCLEOTIDE SEQUENCE [LARGE SCALE GENOMIC DNA]</scope>
    <source>
        <strain evidence="5 7">ATCC BAA-2541</strain>
    </source>
</reference>
<comment type="caution">
    <text evidence="4">The sequence shown here is derived from an EMBL/GenBank/DDBJ whole genome shotgun (WGS) entry which is preliminary data.</text>
</comment>
<dbReference type="EMBL" id="MIKE01000007">
    <property type="protein sequence ID" value="OHT47051.1"/>
    <property type="molecule type" value="Genomic_DNA"/>
</dbReference>
<dbReference type="SUPFAM" id="SSF55909">
    <property type="entry name" value="Pentein"/>
    <property type="match status" value="1"/>
</dbReference>
<evidence type="ECO:0000256" key="3">
    <source>
        <dbReference type="PIRSR" id="PIRSR633195-1"/>
    </source>
</evidence>
<dbReference type="InterPro" id="IPR033195">
    <property type="entry name" value="AmidinoTrfase"/>
</dbReference>
<dbReference type="Proteomes" id="UP000198319">
    <property type="component" value="Unassembled WGS sequence"/>
</dbReference>
<feature type="active site" evidence="3">
    <location>
        <position position="191"/>
    </location>
</feature>
<evidence type="ECO:0000313" key="6">
    <source>
        <dbReference type="Proteomes" id="UP000180252"/>
    </source>
</evidence>
<accession>A0A1S1JBW1</accession>
<evidence type="ECO:0000256" key="1">
    <source>
        <dbReference type="ARBA" id="ARBA00006943"/>
    </source>
</evidence>
<feature type="active site" description="Amidino-cysteine intermediate" evidence="3">
    <location>
        <position position="342"/>
    </location>
</feature>
<dbReference type="OrthoDB" id="258252at2"/>